<proteinExistence type="predicted"/>
<evidence type="ECO:0000256" key="1">
    <source>
        <dbReference type="ARBA" id="ARBA00001946"/>
    </source>
</evidence>
<dbReference type="AlphaFoldDB" id="A0A085WJX2"/>
<dbReference type="OrthoDB" id="9806150at2"/>
<dbReference type="Pfam" id="PF00293">
    <property type="entry name" value="NUDIX"/>
    <property type="match status" value="1"/>
</dbReference>
<dbReference type="Proteomes" id="UP000028725">
    <property type="component" value="Unassembled WGS sequence"/>
</dbReference>
<evidence type="ECO:0000256" key="2">
    <source>
        <dbReference type="ARBA" id="ARBA00022801"/>
    </source>
</evidence>
<reference evidence="5 6" key="1">
    <citation type="submission" date="2014-04" db="EMBL/GenBank/DDBJ databases">
        <title>Genome assembly of Hyalangium minutum DSM 14724.</title>
        <authorList>
            <person name="Sharma G."/>
            <person name="Subramanian S."/>
        </authorList>
    </citation>
    <scope>NUCLEOTIDE SEQUENCE [LARGE SCALE GENOMIC DNA]</scope>
    <source>
        <strain evidence="5 6">DSM 14724</strain>
    </source>
</reference>
<dbReference type="STRING" id="394096.DB31_7222"/>
<evidence type="ECO:0000259" key="4">
    <source>
        <dbReference type="PROSITE" id="PS51462"/>
    </source>
</evidence>
<dbReference type="RefSeq" id="WP_044188378.1">
    <property type="nucleotide sequence ID" value="NZ_JMCB01000006.1"/>
</dbReference>
<keyword evidence="3" id="KW-0460">Magnesium</keyword>
<dbReference type="GO" id="GO:0016787">
    <property type="term" value="F:hydrolase activity"/>
    <property type="evidence" value="ECO:0007669"/>
    <property type="project" value="UniProtKB-KW"/>
</dbReference>
<keyword evidence="2 5" id="KW-0378">Hydrolase</keyword>
<name>A0A085WJX2_9BACT</name>
<dbReference type="InterPro" id="IPR015797">
    <property type="entry name" value="NUDIX_hydrolase-like_dom_sf"/>
</dbReference>
<evidence type="ECO:0000256" key="3">
    <source>
        <dbReference type="ARBA" id="ARBA00022842"/>
    </source>
</evidence>
<dbReference type="Gene3D" id="3.90.79.10">
    <property type="entry name" value="Nucleoside Triphosphate Pyrophosphohydrolase"/>
    <property type="match status" value="1"/>
</dbReference>
<sequence>MSVWTEARSAARELTDAAVRTAYRGAYSLAMAYWFVRRPSTGGVFVGVWHGRRVLLLQNSYKRLFSMPGGGAHPGESHLETGLRELHEEVGLTLSASQLRTALDVVHYEEYKRDHVYFLEVDLDTEPALTIDRREVVWAAFLDVDAALQLPVASPIRDYLTEAARRRAAPAPSS</sequence>
<comment type="cofactor">
    <cofactor evidence="1">
        <name>Mg(2+)</name>
        <dbReference type="ChEBI" id="CHEBI:18420"/>
    </cofactor>
</comment>
<dbReference type="PANTHER" id="PTHR43046">
    <property type="entry name" value="GDP-MANNOSE MANNOSYL HYDROLASE"/>
    <property type="match status" value="1"/>
</dbReference>
<keyword evidence="6" id="KW-1185">Reference proteome</keyword>
<protein>
    <submittedName>
        <fullName evidence="5">NUDIX hydrolase</fullName>
    </submittedName>
</protein>
<dbReference type="PROSITE" id="PS51462">
    <property type="entry name" value="NUDIX"/>
    <property type="match status" value="1"/>
</dbReference>
<evidence type="ECO:0000313" key="5">
    <source>
        <dbReference type="EMBL" id="KFE67985.1"/>
    </source>
</evidence>
<accession>A0A085WJX2</accession>
<dbReference type="SUPFAM" id="SSF55811">
    <property type="entry name" value="Nudix"/>
    <property type="match status" value="1"/>
</dbReference>
<dbReference type="EMBL" id="JMCB01000006">
    <property type="protein sequence ID" value="KFE67985.1"/>
    <property type="molecule type" value="Genomic_DNA"/>
</dbReference>
<organism evidence="5 6">
    <name type="scientific">Hyalangium minutum</name>
    <dbReference type="NCBI Taxonomy" id="394096"/>
    <lineage>
        <taxon>Bacteria</taxon>
        <taxon>Pseudomonadati</taxon>
        <taxon>Myxococcota</taxon>
        <taxon>Myxococcia</taxon>
        <taxon>Myxococcales</taxon>
        <taxon>Cystobacterineae</taxon>
        <taxon>Archangiaceae</taxon>
        <taxon>Hyalangium</taxon>
    </lineage>
</organism>
<gene>
    <name evidence="5" type="ORF">DB31_7222</name>
</gene>
<evidence type="ECO:0000313" key="6">
    <source>
        <dbReference type="Proteomes" id="UP000028725"/>
    </source>
</evidence>
<dbReference type="InterPro" id="IPR000086">
    <property type="entry name" value="NUDIX_hydrolase_dom"/>
</dbReference>
<feature type="domain" description="Nudix hydrolase" evidence="4">
    <location>
        <begin position="36"/>
        <end position="164"/>
    </location>
</feature>
<dbReference type="CDD" id="cd02883">
    <property type="entry name" value="NUDIX_Hydrolase"/>
    <property type="match status" value="1"/>
</dbReference>
<comment type="caution">
    <text evidence="5">The sequence shown here is derived from an EMBL/GenBank/DDBJ whole genome shotgun (WGS) entry which is preliminary data.</text>
</comment>
<dbReference type="PANTHER" id="PTHR43046:SF12">
    <property type="entry name" value="GDP-MANNOSE MANNOSYL HYDROLASE"/>
    <property type="match status" value="1"/>
</dbReference>